<dbReference type="Pfam" id="PF13440">
    <property type="entry name" value="Polysacc_synt_3"/>
    <property type="match status" value="1"/>
</dbReference>
<gene>
    <name evidence="8" type="ORF">OM075_09820</name>
</gene>
<comment type="subcellular location">
    <subcellularLocation>
        <location evidence="1">Cell membrane</location>
        <topology evidence="1">Multi-pass membrane protein</topology>
    </subcellularLocation>
</comment>
<feature type="transmembrane region" description="Helical" evidence="7">
    <location>
        <begin position="106"/>
        <end position="128"/>
    </location>
</feature>
<organism evidence="8 9">
    <name type="scientific">Plebeiibacterium sediminum</name>
    <dbReference type="NCBI Taxonomy" id="2992112"/>
    <lineage>
        <taxon>Bacteria</taxon>
        <taxon>Pseudomonadati</taxon>
        <taxon>Bacteroidota</taxon>
        <taxon>Bacteroidia</taxon>
        <taxon>Marinilabiliales</taxon>
        <taxon>Marinilabiliaceae</taxon>
        <taxon>Plebeiibacterium</taxon>
    </lineage>
</organism>
<feature type="transmembrane region" description="Helical" evidence="7">
    <location>
        <begin position="345"/>
        <end position="364"/>
    </location>
</feature>
<sequence length="466" mass="52104">MTKQAFLWSSIGKFGQQFLTISINILTARLLLPEDYGVVGVLAVFVVVSTVFVEGGFKDALIRDNKLSNAAYSSVFFLNVSIAVVLYFILFISAPSIADFFNNRDLVVYSRVLFLVFIFNALSVVHTAKLIKALDFKKIAAINIVSSVISGVIGLVGAYFGFGVWSLITSQVLRPLLRSYMMIVKTSWVPKAIFSIEEIKPLFRFGINLLLSGILGHVCANILKVIIGKFYTFKDVGYYDRASNMQGLAMTSLSEVINEVSYPLLANSGDNKIEVFKRITRVTIFLCVPIFLFLIIVADDLIIFLLTDKWSEVIPLFKLLCIIGMVYPLAVLNNNIIKVRGMSRVVLINELIRNLLLLSLVVIFRHKSVYILVLITVVINVVATFLYMISVEYKVFKGCIKFEGLNILLSLFASVFPLLFVYGISILTLPLFFKLSLQGVAMFGLYLGIIVLFLKSLKSDFKALLK</sequence>
<accession>A0AAE3SEU6</accession>
<dbReference type="Proteomes" id="UP001209229">
    <property type="component" value="Unassembled WGS sequence"/>
</dbReference>
<feature type="transmembrane region" description="Helical" evidence="7">
    <location>
        <begin position="435"/>
        <end position="454"/>
    </location>
</feature>
<dbReference type="PANTHER" id="PTHR30250">
    <property type="entry name" value="PST FAMILY PREDICTED COLANIC ACID TRANSPORTER"/>
    <property type="match status" value="1"/>
</dbReference>
<name>A0AAE3SEU6_9BACT</name>
<keyword evidence="9" id="KW-1185">Reference proteome</keyword>
<evidence type="ECO:0000256" key="7">
    <source>
        <dbReference type="SAM" id="Phobius"/>
    </source>
</evidence>
<feature type="transmembrane region" description="Helical" evidence="7">
    <location>
        <begin position="370"/>
        <end position="393"/>
    </location>
</feature>
<evidence type="ECO:0000313" key="8">
    <source>
        <dbReference type="EMBL" id="MCW3786765.1"/>
    </source>
</evidence>
<dbReference type="RefSeq" id="WP_301190329.1">
    <property type="nucleotide sequence ID" value="NZ_JAPDPJ010000018.1"/>
</dbReference>
<feature type="transmembrane region" description="Helical" evidence="7">
    <location>
        <begin position="140"/>
        <end position="168"/>
    </location>
</feature>
<keyword evidence="3" id="KW-1003">Cell membrane</keyword>
<dbReference type="EMBL" id="JAPDPJ010000018">
    <property type="protein sequence ID" value="MCW3786765.1"/>
    <property type="molecule type" value="Genomic_DNA"/>
</dbReference>
<feature type="transmembrane region" description="Helical" evidence="7">
    <location>
        <begin position="405"/>
        <end position="429"/>
    </location>
</feature>
<keyword evidence="6 7" id="KW-0472">Membrane</keyword>
<protein>
    <submittedName>
        <fullName evidence="8">Lipopolysaccharide biosynthesis protein</fullName>
    </submittedName>
</protein>
<comment type="caution">
    <text evidence="8">The sequence shown here is derived from an EMBL/GenBank/DDBJ whole genome shotgun (WGS) entry which is preliminary data.</text>
</comment>
<dbReference type="AlphaFoldDB" id="A0AAE3SEU6"/>
<feature type="transmembrane region" description="Helical" evidence="7">
    <location>
        <begin position="313"/>
        <end position="333"/>
    </location>
</feature>
<keyword evidence="5 7" id="KW-1133">Transmembrane helix</keyword>
<dbReference type="PANTHER" id="PTHR30250:SF10">
    <property type="entry name" value="LIPOPOLYSACCHARIDE BIOSYNTHESIS PROTEIN WZXC"/>
    <property type="match status" value="1"/>
</dbReference>
<evidence type="ECO:0000256" key="5">
    <source>
        <dbReference type="ARBA" id="ARBA00022989"/>
    </source>
</evidence>
<keyword evidence="4 7" id="KW-0812">Transmembrane</keyword>
<feature type="transmembrane region" description="Helical" evidence="7">
    <location>
        <begin position="282"/>
        <end position="307"/>
    </location>
</feature>
<dbReference type="CDD" id="cd13127">
    <property type="entry name" value="MATE_tuaB_like"/>
    <property type="match status" value="1"/>
</dbReference>
<evidence type="ECO:0000256" key="2">
    <source>
        <dbReference type="ARBA" id="ARBA00007430"/>
    </source>
</evidence>
<evidence type="ECO:0000256" key="4">
    <source>
        <dbReference type="ARBA" id="ARBA00022692"/>
    </source>
</evidence>
<evidence type="ECO:0000256" key="1">
    <source>
        <dbReference type="ARBA" id="ARBA00004651"/>
    </source>
</evidence>
<evidence type="ECO:0000256" key="3">
    <source>
        <dbReference type="ARBA" id="ARBA00022475"/>
    </source>
</evidence>
<dbReference type="InterPro" id="IPR050833">
    <property type="entry name" value="Poly_Biosynth_Transport"/>
</dbReference>
<feature type="transmembrane region" description="Helical" evidence="7">
    <location>
        <begin position="205"/>
        <end position="227"/>
    </location>
</feature>
<feature type="transmembrane region" description="Helical" evidence="7">
    <location>
        <begin position="36"/>
        <end position="57"/>
    </location>
</feature>
<evidence type="ECO:0000313" key="9">
    <source>
        <dbReference type="Proteomes" id="UP001209229"/>
    </source>
</evidence>
<dbReference type="GO" id="GO:0005886">
    <property type="term" value="C:plasma membrane"/>
    <property type="evidence" value="ECO:0007669"/>
    <property type="project" value="UniProtKB-SubCell"/>
</dbReference>
<reference evidence="8" key="1">
    <citation type="submission" date="2022-10" db="EMBL/GenBank/DDBJ databases">
        <authorList>
            <person name="Yu W.X."/>
        </authorList>
    </citation>
    <scope>NUCLEOTIDE SEQUENCE</scope>
    <source>
        <strain evidence="8">AAT</strain>
    </source>
</reference>
<feature type="transmembrane region" description="Helical" evidence="7">
    <location>
        <begin position="69"/>
        <end position="94"/>
    </location>
</feature>
<evidence type="ECO:0000256" key="6">
    <source>
        <dbReference type="ARBA" id="ARBA00023136"/>
    </source>
</evidence>
<comment type="similarity">
    <text evidence="2">Belongs to the polysaccharide synthase family.</text>
</comment>
<proteinExistence type="inferred from homology"/>